<accession>A0AAW0GLC4</accession>
<keyword evidence="8 10" id="KW-0539">Nucleus</keyword>
<dbReference type="Gene3D" id="3.30.420.140">
    <property type="entry name" value="YqgF/RNase H-like domain"/>
    <property type="match status" value="1"/>
</dbReference>
<evidence type="ECO:0000259" key="12">
    <source>
        <dbReference type="SMART" id="SM00252"/>
    </source>
</evidence>
<comment type="caution">
    <text evidence="13">The sequence shown here is derived from an EMBL/GenBank/DDBJ whole genome shotgun (WGS) entry which is preliminary data.</text>
</comment>
<evidence type="ECO:0000256" key="5">
    <source>
        <dbReference type="ARBA" id="ARBA00022454"/>
    </source>
</evidence>
<dbReference type="InterPro" id="IPR041692">
    <property type="entry name" value="HHH_9"/>
</dbReference>
<dbReference type="Gene3D" id="1.10.10.2740">
    <property type="entry name" value="Spt6, Death-like domain"/>
    <property type="match status" value="1"/>
</dbReference>
<feature type="compositionally biased region" description="Acidic residues" evidence="11">
    <location>
        <begin position="94"/>
        <end position="108"/>
    </location>
</feature>
<evidence type="ECO:0000313" key="13">
    <source>
        <dbReference type="EMBL" id="KAK7693506.1"/>
    </source>
</evidence>
<dbReference type="InterPro" id="IPR028088">
    <property type="entry name" value="Spt6_HTH_DNA-bd_dom"/>
</dbReference>
<dbReference type="InterPro" id="IPR010994">
    <property type="entry name" value="RuvA_2-like"/>
</dbReference>
<keyword evidence="5" id="KW-0158">Chromosome</keyword>
<dbReference type="FunFam" id="1.10.10.2740:FF:000002">
    <property type="entry name" value="Transcription elongation factor Spt6"/>
    <property type="match status" value="1"/>
</dbReference>
<dbReference type="InterPro" id="IPR049540">
    <property type="entry name" value="Spt6-like_S1"/>
</dbReference>
<dbReference type="InterPro" id="IPR042066">
    <property type="entry name" value="Spt6_death-like"/>
</dbReference>
<dbReference type="Pfam" id="PF14635">
    <property type="entry name" value="HHH_7"/>
    <property type="match status" value="1"/>
</dbReference>
<dbReference type="InterPro" id="IPR028231">
    <property type="entry name" value="Spt6_YqgF"/>
</dbReference>
<dbReference type="InterPro" id="IPR055179">
    <property type="entry name" value="Tex-like_central_region"/>
</dbReference>
<evidence type="ECO:0000256" key="7">
    <source>
        <dbReference type="ARBA" id="ARBA00023163"/>
    </source>
</evidence>
<feature type="compositionally biased region" description="Pro residues" evidence="11">
    <location>
        <begin position="1500"/>
        <end position="1514"/>
    </location>
</feature>
<evidence type="ECO:0000256" key="2">
    <source>
        <dbReference type="ARBA" id="ARBA00004286"/>
    </source>
</evidence>
<dbReference type="Pfam" id="PF14633">
    <property type="entry name" value="SH2_2"/>
    <property type="match status" value="1"/>
</dbReference>
<keyword evidence="14" id="KW-1185">Reference proteome</keyword>
<feature type="compositionally biased region" description="Acidic residues" evidence="11">
    <location>
        <begin position="63"/>
        <end position="75"/>
    </location>
</feature>
<dbReference type="InterPro" id="IPR023319">
    <property type="entry name" value="Tex-like_HTH_dom_sf"/>
</dbReference>
<comment type="similarity">
    <text evidence="3 10">Belongs to the SPT6 family.</text>
</comment>
<dbReference type="InterPro" id="IPR035018">
    <property type="entry name" value="Spt6_SH2_C"/>
</dbReference>
<dbReference type="Pfam" id="PF17674">
    <property type="entry name" value="HHH_9"/>
    <property type="match status" value="1"/>
</dbReference>
<dbReference type="Pfam" id="PF14639">
    <property type="entry name" value="YqgF"/>
    <property type="match status" value="1"/>
</dbReference>
<dbReference type="FunFam" id="3.30.505.10:FF:000056">
    <property type="entry name" value="Transcription elongation factor Spt6"/>
    <property type="match status" value="1"/>
</dbReference>
<dbReference type="Gene3D" id="1.10.3500.10">
    <property type="entry name" value="Tex N-terminal region-like"/>
    <property type="match status" value="1"/>
</dbReference>
<dbReference type="SUPFAM" id="SSF53098">
    <property type="entry name" value="Ribonuclease H-like"/>
    <property type="match status" value="1"/>
</dbReference>
<dbReference type="InterPro" id="IPR032706">
    <property type="entry name" value="Spt6_HHH"/>
</dbReference>
<dbReference type="GO" id="GO:0005694">
    <property type="term" value="C:chromosome"/>
    <property type="evidence" value="ECO:0007669"/>
    <property type="project" value="UniProtKB-SubCell"/>
</dbReference>
<dbReference type="PIRSF" id="PIRSF036947">
    <property type="entry name" value="Spt6"/>
    <property type="match status" value="1"/>
</dbReference>
<dbReference type="GO" id="GO:0003677">
    <property type="term" value="F:DNA binding"/>
    <property type="evidence" value="ECO:0007669"/>
    <property type="project" value="InterPro"/>
</dbReference>
<evidence type="ECO:0000256" key="9">
    <source>
        <dbReference type="ARBA" id="ARBA00093389"/>
    </source>
</evidence>
<dbReference type="Pfam" id="PF22706">
    <property type="entry name" value="Tex_central_region"/>
    <property type="match status" value="1"/>
</dbReference>
<name>A0AAW0GLC4_9APHY</name>
<organism evidence="13 14">
    <name type="scientific">Cerrena zonata</name>
    <dbReference type="NCBI Taxonomy" id="2478898"/>
    <lineage>
        <taxon>Eukaryota</taxon>
        <taxon>Fungi</taxon>
        <taxon>Dikarya</taxon>
        <taxon>Basidiomycota</taxon>
        <taxon>Agaricomycotina</taxon>
        <taxon>Agaricomycetes</taxon>
        <taxon>Polyporales</taxon>
        <taxon>Cerrenaceae</taxon>
        <taxon>Cerrena</taxon>
    </lineage>
</organism>
<dbReference type="InterPro" id="IPR000980">
    <property type="entry name" value="SH2"/>
</dbReference>
<feature type="region of interest" description="Disordered" evidence="11">
    <location>
        <begin position="1008"/>
        <end position="1027"/>
    </location>
</feature>
<dbReference type="EMBL" id="JASBNA010000003">
    <property type="protein sequence ID" value="KAK7693506.1"/>
    <property type="molecule type" value="Genomic_DNA"/>
</dbReference>
<dbReference type="SUPFAM" id="SSF55550">
    <property type="entry name" value="SH2 domain"/>
    <property type="match status" value="1"/>
</dbReference>
<dbReference type="InterPro" id="IPR028083">
    <property type="entry name" value="Spt6_acidic_N_dom"/>
</dbReference>
<dbReference type="Pfam" id="PF14632">
    <property type="entry name" value="SPT6_acidic"/>
    <property type="match status" value="1"/>
</dbReference>
<dbReference type="GO" id="GO:0034728">
    <property type="term" value="P:nucleosome organization"/>
    <property type="evidence" value="ECO:0007669"/>
    <property type="project" value="TreeGrafter"/>
</dbReference>
<dbReference type="CDD" id="cd09918">
    <property type="entry name" value="SH2_Nterm_SPT6_like"/>
    <property type="match status" value="1"/>
</dbReference>
<dbReference type="GO" id="GO:0042393">
    <property type="term" value="F:histone binding"/>
    <property type="evidence" value="ECO:0007669"/>
    <property type="project" value="TreeGrafter"/>
</dbReference>
<keyword evidence="6" id="KW-0727">SH2 domain</keyword>
<feature type="domain" description="SH2" evidence="12">
    <location>
        <begin position="1258"/>
        <end position="1349"/>
    </location>
</feature>
<feature type="region of interest" description="Disordered" evidence="11">
    <location>
        <begin position="1"/>
        <end position="153"/>
    </location>
</feature>
<dbReference type="InterPro" id="IPR023323">
    <property type="entry name" value="Tex-like_dom_sf"/>
</dbReference>
<dbReference type="InterPro" id="IPR035019">
    <property type="entry name" value="Spt6_SH2_N"/>
</dbReference>
<dbReference type="Gene3D" id="1.10.10.650">
    <property type="entry name" value="RuvA domain 2-like"/>
    <property type="match status" value="1"/>
</dbReference>
<dbReference type="PANTHER" id="PTHR10145:SF6">
    <property type="entry name" value="TRANSCRIPTION ELONGATION FACTOR SPT6"/>
    <property type="match status" value="1"/>
</dbReference>
<feature type="compositionally biased region" description="Acidic residues" evidence="11">
    <location>
        <begin position="43"/>
        <end position="54"/>
    </location>
</feature>
<comment type="function">
    <text evidence="10">Plays a role in maintenance of chromatin structure during RNA polymerase II transcription elongation thereby repressing transcription initiation from cryptic promoters. Mediates the reassembly of nucleosomes onto the promoters of at least a selected set of genes during repression; the nucleosome reassembly is essential for transcriptional repression.</text>
</comment>
<dbReference type="Gene3D" id="1.10.150.850">
    <property type="entry name" value="Spt6, helix-hairpin-helix domain"/>
    <property type="match status" value="1"/>
</dbReference>
<dbReference type="GO" id="GO:0031491">
    <property type="term" value="F:nucleosome binding"/>
    <property type="evidence" value="ECO:0007669"/>
    <property type="project" value="TreeGrafter"/>
</dbReference>
<dbReference type="InterPro" id="IPR012337">
    <property type="entry name" value="RNaseH-like_sf"/>
</dbReference>
<feature type="region of interest" description="Disordered" evidence="11">
    <location>
        <begin position="186"/>
        <end position="205"/>
    </location>
</feature>
<evidence type="ECO:0000313" key="14">
    <source>
        <dbReference type="Proteomes" id="UP001385951"/>
    </source>
</evidence>
<evidence type="ECO:0000256" key="4">
    <source>
        <dbReference type="ARBA" id="ARBA00020248"/>
    </source>
</evidence>
<dbReference type="SUPFAM" id="SSF47781">
    <property type="entry name" value="RuvA domain 2-like"/>
    <property type="match status" value="2"/>
</dbReference>
<dbReference type="PANTHER" id="PTHR10145">
    <property type="entry name" value="TRANSCRIPTION ELONGATION FACTOR SPT6"/>
    <property type="match status" value="1"/>
</dbReference>
<dbReference type="InterPro" id="IPR036860">
    <property type="entry name" value="SH2_dom_sf"/>
</dbReference>
<dbReference type="Pfam" id="PF21710">
    <property type="entry name" value="Spt6_S1"/>
    <property type="match status" value="1"/>
</dbReference>
<evidence type="ECO:0000256" key="3">
    <source>
        <dbReference type="ARBA" id="ARBA00009253"/>
    </source>
</evidence>
<feature type="compositionally biased region" description="Basic residues" evidence="11">
    <location>
        <begin position="80"/>
        <end position="91"/>
    </location>
</feature>
<keyword evidence="7 10" id="KW-0804">Transcription</keyword>
<dbReference type="SMART" id="SM00252">
    <property type="entry name" value="SH2"/>
    <property type="match status" value="1"/>
</dbReference>
<evidence type="ECO:0000256" key="10">
    <source>
        <dbReference type="PIRNR" id="PIRNR036947"/>
    </source>
</evidence>
<dbReference type="GO" id="GO:0008023">
    <property type="term" value="C:transcription elongation factor complex"/>
    <property type="evidence" value="ECO:0007669"/>
    <property type="project" value="TreeGrafter"/>
</dbReference>
<gene>
    <name evidence="13" type="ORF">QCA50_003074</name>
</gene>
<dbReference type="InterPro" id="IPR037027">
    <property type="entry name" value="YqgF/RNaseH-like_dom_sf"/>
</dbReference>
<dbReference type="Proteomes" id="UP001385951">
    <property type="component" value="Unassembled WGS sequence"/>
</dbReference>
<dbReference type="FunFam" id="1.10.150.850:FF:000001">
    <property type="entry name" value="Transcription elongation factor spt6"/>
    <property type="match status" value="1"/>
</dbReference>
<dbReference type="Gene3D" id="3.30.505.10">
    <property type="entry name" value="SH2 domain"/>
    <property type="match status" value="2"/>
</dbReference>
<dbReference type="InterPro" id="IPR017072">
    <property type="entry name" value="TF_Spt6"/>
</dbReference>
<evidence type="ECO:0000256" key="1">
    <source>
        <dbReference type="ARBA" id="ARBA00004123"/>
    </source>
</evidence>
<dbReference type="InterPro" id="IPR035420">
    <property type="entry name" value="Spt6_SH2"/>
</dbReference>
<evidence type="ECO:0000256" key="8">
    <source>
        <dbReference type="ARBA" id="ARBA00023242"/>
    </source>
</evidence>
<dbReference type="Pfam" id="PF14641">
    <property type="entry name" value="HTH_44"/>
    <property type="match status" value="1"/>
</dbReference>
<feature type="region of interest" description="Disordered" evidence="11">
    <location>
        <begin position="1486"/>
        <end position="1561"/>
    </location>
</feature>
<feature type="compositionally biased region" description="Acidic residues" evidence="11">
    <location>
        <begin position="186"/>
        <end position="200"/>
    </location>
</feature>
<proteinExistence type="inferred from homology"/>
<comment type="subcellular location">
    <subcellularLocation>
        <location evidence="2">Chromosome</location>
    </subcellularLocation>
    <subcellularLocation>
        <location evidence="1 10">Nucleus</location>
    </subcellularLocation>
</comment>
<sequence length="1561" mass="177398">MSSPPGDPVSITHPEPQDDPMQGSGHEDEEGEGDEVGPAVSDDSSEEPEEDEEEERRIREGFIVDEDEEDEASDAEAERRRRRKRRKRRHREREEEEGLEEDDLELLEENTGASFSRNRLTRIRRARDESPPAASSSRRKAVVESSDDDLDDLPQIRDIHTIWDDERAAARDDDDDLDDMDNFIEYEDEEEPGAAMDEAEREERRRERRRLEKERRRAMGLRPELAGIDASAWDEIYEVFGDGHDYDWALEGDDEQTYDEEQLKPDMKYQDVFEPTEIRARMLTEDDDLIRAHDTPERMQLATSSLSLSSTLTLQSPLTEADLDDASIWVITRLSARKERDFFSPDGPFHRFLPDLVQAVTYALRYLFIQEFEVPYIWTHKRDYISYFKPDDLKTRVELLSLEDLWRVYTLGQKYRSLVERRKALDALYSRFGISDEYFETNVRKRADSVEFVADATEWLGMKYRDDKKKHIDFQFHDDEEQPEAKKWKTPSRSSAYELAKKTVVAKLAQGFGIAPHEVVENVLKGYFVHTVEDRELDPTTFAEQYADPDPTKALSSEELLRRARMIYATELGKDPILREEIRKVFKENAVVSVLPTDRGLNKITDHDPYFNFKYLNNKRILDMRQSTQFLSILVAESEHLVTVSVHLPPDAKAAFERRLSNAFTSEQYGETAQAWNGERLRVIQETIDQYLIPTGVKWVREWLREEEEEYYCKQCASTLRDRVDVTPYCTPDMQLGETPSVVAVSWGEGNPQKDVIAVVYMDEAGRLREHTKLDNLHDSDSKDEFIDLLRRRRPHVIVVGGFSIATATLSKRIKEIISPPAAEPANAWDAPAPVPANQESFDIPVIYMYDEVARLYQNSKRAEEEFSALSSVAKYCVGLARYTQSPLNEYAALRGDISSISFVEGIHHPIPVDKMLTALERVLVDVTNKVGVDINRAVTDSYYQLLLPFVCGLGPRKAQVLIKKIGQIGGTLVNREQFIKSNLLTTKIFLNAAGFLRIMHNTDHIKSSKNRHNEDADAPDPLDNTRIHPEDYELARKMATDALELDEEDVHDEHPSHVVGLIMSDTENDKKLDELNLDDFAVNMYETNHDRKRHTLNVIRAELLKPFGENRQSFPLPSAWEVLNMLTGETEQTLRIGNIITVVVLRPPIDVAIVRLDSGIEGIINAQYISDQPNFDHGNLRGKSLQGVIIDTKLDAQTDSFAVELSSRTSDVNAGDSQFRQVKHDDAWNHTQFERDKEMQSRKRRAETEKTRRVIKHPNFHNFNAGQAETYLDRQQPGDVVIRPSSKGANHLAVTWKVDDKLYQHIDVVEHGVDPSGQNVGTKLIVDNTHQFSDLDELIVNHVQAMARKVEELKAHEKYKQGSEDELHLFLKNFVAANPAKSAYGFTLNRKRPGHFNLCFLANKNSTVQTWPVRVTPEAYYLFETPAAGVPELCDAFKVRHLHESQNLGGGGLGGKTPYAARTPARTPAAGHATPGRMSVRHVGRTPNPYGGGATPFGTQPPPSTNMPPPPTPAYAGYQTPSSFNSRPPGGAPGGMNPARAAMIQQSGGWSTGDRPGGGW</sequence>
<evidence type="ECO:0000256" key="11">
    <source>
        <dbReference type="SAM" id="MobiDB-lite"/>
    </source>
</evidence>
<comment type="function">
    <text evidence="9">Histone H3-H4 chaperone that plays a role in maintenance of chromatin structure during RNA polymerase II transcription elongation thereby repressing transcription initiation from cryptic promoters. Mediates the reassembly of nucleosomes onto the promoters of at least a selected set of genes during repression; the nucleosome reassembly is essential for transcriptional repression. Essential for viability.</text>
</comment>
<reference evidence="13 14" key="1">
    <citation type="submission" date="2022-09" db="EMBL/GenBank/DDBJ databases">
        <authorList>
            <person name="Palmer J.M."/>
        </authorList>
    </citation>
    <scope>NUCLEOTIDE SEQUENCE [LARGE SCALE GENOMIC DNA]</scope>
    <source>
        <strain evidence="13 14">DSM 7382</strain>
    </source>
</reference>
<dbReference type="GO" id="GO:0140673">
    <property type="term" value="P:transcription elongation-coupled chromatin remodeling"/>
    <property type="evidence" value="ECO:0007669"/>
    <property type="project" value="InterPro"/>
</dbReference>
<evidence type="ECO:0000256" key="6">
    <source>
        <dbReference type="ARBA" id="ARBA00022999"/>
    </source>
</evidence>
<dbReference type="SUPFAM" id="SSF158832">
    <property type="entry name" value="Tex N-terminal region-like"/>
    <property type="match status" value="1"/>
</dbReference>
<dbReference type="CDD" id="cd09928">
    <property type="entry name" value="SH2_Cterm_SPT6_like"/>
    <property type="match status" value="1"/>
</dbReference>
<protein>
    <recommendedName>
        <fullName evidence="4 10">Transcription elongation factor Spt6</fullName>
    </recommendedName>
</protein>